<evidence type="ECO:0000313" key="1">
    <source>
        <dbReference type="EMBL" id="KAJ8983174.1"/>
    </source>
</evidence>
<reference evidence="1" key="1">
    <citation type="journal article" date="2023" name="Insect Mol. Biol.">
        <title>Genome sequencing provides insights into the evolution of gene families encoding plant cell wall-degrading enzymes in longhorned beetles.</title>
        <authorList>
            <person name="Shin N.R."/>
            <person name="Okamura Y."/>
            <person name="Kirsch R."/>
            <person name="Pauchet Y."/>
        </authorList>
    </citation>
    <scope>NUCLEOTIDE SEQUENCE</scope>
    <source>
        <strain evidence="1">MMC_N1</strain>
    </source>
</reference>
<dbReference type="Proteomes" id="UP001162164">
    <property type="component" value="Unassembled WGS sequence"/>
</dbReference>
<evidence type="ECO:0000313" key="2">
    <source>
        <dbReference type="Proteomes" id="UP001162164"/>
    </source>
</evidence>
<comment type="caution">
    <text evidence="1">The sequence shown here is derived from an EMBL/GenBank/DDBJ whole genome shotgun (WGS) entry which is preliminary data.</text>
</comment>
<dbReference type="EMBL" id="JAPWTJ010000091">
    <property type="protein sequence ID" value="KAJ8983174.1"/>
    <property type="molecule type" value="Genomic_DNA"/>
</dbReference>
<name>A0ABQ9JZ37_9CUCU</name>
<organism evidence="1 2">
    <name type="scientific">Molorchus minor</name>
    <dbReference type="NCBI Taxonomy" id="1323400"/>
    <lineage>
        <taxon>Eukaryota</taxon>
        <taxon>Metazoa</taxon>
        <taxon>Ecdysozoa</taxon>
        <taxon>Arthropoda</taxon>
        <taxon>Hexapoda</taxon>
        <taxon>Insecta</taxon>
        <taxon>Pterygota</taxon>
        <taxon>Neoptera</taxon>
        <taxon>Endopterygota</taxon>
        <taxon>Coleoptera</taxon>
        <taxon>Polyphaga</taxon>
        <taxon>Cucujiformia</taxon>
        <taxon>Chrysomeloidea</taxon>
        <taxon>Cerambycidae</taxon>
        <taxon>Lamiinae</taxon>
        <taxon>Monochamini</taxon>
        <taxon>Molorchus</taxon>
    </lineage>
</organism>
<proteinExistence type="predicted"/>
<evidence type="ECO:0008006" key="3">
    <source>
        <dbReference type="Google" id="ProtNLM"/>
    </source>
</evidence>
<keyword evidence="2" id="KW-1185">Reference proteome</keyword>
<gene>
    <name evidence="1" type="ORF">NQ317_016276</name>
</gene>
<protein>
    <recommendedName>
        <fullName evidence="3">Secreted protein</fullName>
    </recommendedName>
</protein>
<accession>A0ABQ9JZ37</accession>
<sequence>MILTVALAVLCATDSRFNDLGPVYPPPGKVPVKVIWLLSYWQDTVAVSLCGCGPITITRGRRILYIFTVERLKVRPTPHAYYARSFIQTEIKIELGNN</sequence>